<evidence type="ECO:0000313" key="2">
    <source>
        <dbReference type="EMBL" id="QUE50145.1"/>
    </source>
</evidence>
<protein>
    <submittedName>
        <fullName evidence="2">Uncharacterized protein</fullName>
    </submittedName>
</protein>
<feature type="region of interest" description="Disordered" evidence="1">
    <location>
        <begin position="1"/>
        <end position="20"/>
    </location>
</feature>
<dbReference type="Proteomes" id="UP000676169">
    <property type="component" value="Chromosome"/>
</dbReference>
<dbReference type="InterPro" id="IPR007612">
    <property type="entry name" value="LOR"/>
</dbReference>
<proteinExistence type="predicted"/>
<dbReference type="EMBL" id="CP073100">
    <property type="protein sequence ID" value="QUE50145.1"/>
    <property type="molecule type" value="Genomic_DNA"/>
</dbReference>
<dbReference type="KEGG" id="lamb:KBB96_14865"/>
<evidence type="ECO:0000313" key="3">
    <source>
        <dbReference type="Proteomes" id="UP000676169"/>
    </source>
</evidence>
<organism evidence="2 3">
    <name type="scientific">Luteolibacter ambystomatis</name>
    <dbReference type="NCBI Taxonomy" id="2824561"/>
    <lineage>
        <taxon>Bacteria</taxon>
        <taxon>Pseudomonadati</taxon>
        <taxon>Verrucomicrobiota</taxon>
        <taxon>Verrucomicrobiia</taxon>
        <taxon>Verrucomicrobiales</taxon>
        <taxon>Verrucomicrobiaceae</taxon>
        <taxon>Luteolibacter</taxon>
    </lineage>
</organism>
<keyword evidence="3" id="KW-1185">Reference proteome</keyword>
<evidence type="ECO:0000256" key="1">
    <source>
        <dbReference type="SAM" id="MobiDB-lite"/>
    </source>
</evidence>
<dbReference type="RefSeq" id="WP_211630234.1">
    <property type="nucleotide sequence ID" value="NZ_CP073100.1"/>
</dbReference>
<gene>
    <name evidence="2" type="ORF">KBB96_14865</name>
</gene>
<reference evidence="2" key="1">
    <citation type="submission" date="2021-04" db="EMBL/GenBank/DDBJ databases">
        <title>Luteolibacter sp. 32A isolated from the skin of an Anderson's salamander (Ambystoma andersonii).</title>
        <authorList>
            <person name="Spergser J."/>
            <person name="Busse H.-J."/>
        </authorList>
    </citation>
    <scope>NUCLEOTIDE SEQUENCE</scope>
    <source>
        <strain evidence="2">32A</strain>
    </source>
</reference>
<feature type="compositionally biased region" description="Polar residues" evidence="1">
    <location>
        <begin position="1"/>
        <end position="15"/>
    </location>
</feature>
<accession>A0A975IZT0</accession>
<dbReference type="AlphaFoldDB" id="A0A975IZT0"/>
<name>A0A975IZT0_9BACT</name>
<sequence>MSDVNPYTTPQSQVVATPPPLSNDQVTKALTGLQYPLQLSFKVLALASQATVTDAAGRTVLYTKQKLFKFREHVEIFTDNTQSSLLAEIKTRKVIDWSARYMFTDAQGGAIGSVGRRGWRSIWRAHYESFNPGDEVPDFSIREENPGAKVMDSLLGEVPLLGLLSGYFFHPKYLASRSSGEGAMRLTKEPAFFEGKFKIEKLTDLSTREEMNLILSFMMLVLLERRRG</sequence>
<dbReference type="Pfam" id="PF04525">
    <property type="entry name" value="LOR"/>
    <property type="match status" value="1"/>
</dbReference>